<sequence length="80" mass="9411">MGKCFNVKFFIDDKEKTGLWWRVCVLTSRLQTNPENHFTNLRHTDPIQKNPFRVVMDTTAFLEERPCAVACSRAFLDDYP</sequence>
<dbReference type="RefSeq" id="XP_018144866.1">
    <property type="nucleotide sequence ID" value="XM_018293517.1"/>
</dbReference>
<dbReference type="EMBL" id="LSBJ02000003">
    <property type="protein sequence ID" value="OAQ68016.1"/>
    <property type="molecule type" value="Genomic_DNA"/>
</dbReference>
<keyword evidence="2" id="KW-1185">Reference proteome</keyword>
<dbReference type="GeneID" id="28857511"/>
<organism evidence="1 2">
    <name type="scientific">Pochonia chlamydosporia 170</name>
    <dbReference type="NCBI Taxonomy" id="1380566"/>
    <lineage>
        <taxon>Eukaryota</taxon>
        <taxon>Fungi</taxon>
        <taxon>Dikarya</taxon>
        <taxon>Ascomycota</taxon>
        <taxon>Pezizomycotina</taxon>
        <taxon>Sordariomycetes</taxon>
        <taxon>Hypocreomycetidae</taxon>
        <taxon>Hypocreales</taxon>
        <taxon>Clavicipitaceae</taxon>
        <taxon>Pochonia</taxon>
    </lineage>
</organism>
<dbReference type="KEGG" id="pchm:VFPPC_15764"/>
<evidence type="ECO:0000313" key="1">
    <source>
        <dbReference type="EMBL" id="OAQ68016.1"/>
    </source>
</evidence>
<name>A0A179FQW6_METCM</name>
<evidence type="ECO:0000313" key="2">
    <source>
        <dbReference type="Proteomes" id="UP000078397"/>
    </source>
</evidence>
<gene>
    <name evidence="1" type="ORF">VFPPC_15764</name>
</gene>
<comment type="caution">
    <text evidence="1">The sequence shown here is derived from an EMBL/GenBank/DDBJ whole genome shotgun (WGS) entry which is preliminary data.</text>
</comment>
<accession>A0A179FQW6</accession>
<proteinExistence type="predicted"/>
<dbReference type="AlphaFoldDB" id="A0A179FQW6"/>
<protein>
    <submittedName>
        <fullName evidence="1">Uncharacterized protein</fullName>
    </submittedName>
</protein>
<reference evidence="1 2" key="1">
    <citation type="journal article" date="2016" name="PLoS Pathog.">
        <title>Biosynthesis of antibiotic leucinostatins in bio-control fungus Purpureocillium lilacinum and their inhibition on phytophthora revealed by genome mining.</title>
        <authorList>
            <person name="Wang G."/>
            <person name="Liu Z."/>
            <person name="Lin R."/>
            <person name="Li E."/>
            <person name="Mao Z."/>
            <person name="Ling J."/>
            <person name="Yang Y."/>
            <person name="Yin W.B."/>
            <person name="Xie B."/>
        </authorList>
    </citation>
    <scope>NUCLEOTIDE SEQUENCE [LARGE SCALE GENOMIC DNA]</scope>
    <source>
        <strain evidence="1">170</strain>
    </source>
</reference>
<dbReference type="Proteomes" id="UP000078397">
    <property type="component" value="Unassembled WGS sequence"/>
</dbReference>